<evidence type="ECO:0000313" key="3">
    <source>
        <dbReference type="EMBL" id="TVM30840.1"/>
    </source>
</evidence>
<protein>
    <submittedName>
        <fullName evidence="2">Cupin domain-containing protein</fullName>
    </submittedName>
</protein>
<dbReference type="InterPro" id="IPR011051">
    <property type="entry name" value="RmlC_Cupin_sf"/>
</dbReference>
<evidence type="ECO:0000313" key="2">
    <source>
        <dbReference type="EMBL" id="QJT10927.1"/>
    </source>
</evidence>
<accession>A0A6P1ZCH7</accession>
<dbReference type="InterPro" id="IPR014710">
    <property type="entry name" value="RmlC-like_jellyroll"/>
</dbReference>
<dbReference type="InterPro" id="IPR052044">
    <property type="entry name" value="PKS_Associated_Protein"/>
</dbReference>
<dbReference type="AlphaFoldDB" id="A0A6P1ZCH7"/>
<dbReference type="InterPro" id="IPR013096">
    <property type="entry name" value="Cupin_2"/>
</dbReference>
<dbReference type="PANTHER" id="PTHR36114">
    <property type="entry name" value="16.7 KDA PROTEIN IN WHIE LOCUS"/>
    <property type="match status" value="1"/>
</dbReference>
<gene>
    <name evidence="3" type="ORF">DQK91_19890</name>
    <name evidence="2" type="ORF">E8L03_19310</name>
</gene>
<proteinExistence type="predicted"/>
<keyword evidence="5" id="KW-1185">Reference proteome</keyword>
<dbReference type="Gene3D" id="2.60.120.10">
    <property type="entry name" value="Jelly Rolls"/>
    <property type="match status" value="1"/>
</dbReference>
<feature type="domain" description="Cupin type-2" evidence="1">
    <location>
        <begin position="38"/>
        <end position="104"/>
    </location>
</feature>
<dbReference type="CDD" id="cd02214">
    <property type="entry name" value="cupin_MJ1618"/>
    <property type="match status" value="1"/>
</dbReference>
<dbReference type="Proteomes" id="UP000503251">
    <property type="component" value="Chromosome"/>
</dbReference>
<dbReference type="EMBL" id="QMIF01000019">
    <property type="protein sequence ID" value="TVM30840.1"/>
    <property type="molecule type" value="Genomic_DNA"/>
</dbReference>
<evidence type="ECO:0000313" key="4">
    <source>
        <dbReference type="Proteomes" id="UP000434052"/>
    </source>
</evidence>
<dbReference type="Proteomes" id="UP000434052">
    <property type="component" value="Unassembled WGS sequence"/>
</dbReference>
<sequence>MKTSYESAPPYVTKDGSKIRELMHPAEHGNANQSLAEARVPAGAETLLHKHRSSEELYHVTAGWGLMVLGDETFPIVPGDTVHIAPGTTHGLINDGDETLVVLCCCAPAYSHEDTELVEREPSESAGN</sequence>
<dbReference type="RefSeq" id="WP_144307161.1">
    <property type="nucleotide sequence ID" value="NZ_CP039543.1"/>
</dbReference>
<dbReference type="EMBL" id="CP039543">
    <property type="protein sequence ID" value="QJT10927.1"/>
    <property type="molecule type" value="Genomic_DNA"/>
</dbReference>
<dbReference type="PANTHER" id="PTHR36114:SF4">
    <property type="entry name" value="CUPIN 2 CONSERVED BARREL DOMAIN-CONTAINING PROTEIN"/>
    <property type="match status" value="1"/>
</dbReference>
<reference evidence="3 4" key="1">
    <citation type="submission" date="2018-06" db="EMBL/GenBank/DDBJ databases">
        <title>Complete genome of Desulfovibrio marinus P48SEP.</title>
        <authorList>
            <person name="Crispim J.S."/>
            <person name="Vidigal P.M.P."/>
            <person name="Silva L.C.F."/>
            <person name="Araujo L.C."/>
            <person name="Laguardia C.N."/>
            <person name="Dias R.S."/>
            <person name="Sousa M.P."/>
            <person name="Paula S.O."/>
            <person name="Silva C."/>
        </authorList>
    </citation>
    <scope>NUCLEOTIDE SEQUENCE [LARGE SCALE GENOMIC DNA]</scope>
    <source>
        <strain evidence="3 4">P48SEP</strain>
    </source>
</reference>
<evidence type="ECO:0000259" key="1">
    <source>
        <dbReference type="Pfam" id="PF07883"/>
    </source>
</evidence>
<name>A0A6P1ZCH7_9BACT</name>
<dbReference type="OrthoDB" id="9180677at2"/>
<organism evidence="3 4">
    <name type="scientific">Oceanidesulfovibrio marinus</name>
    <dbReference type="NCBI Taxonomy" id="370038"/>
    <lineage>
        <taxon>Bacteria</taxon>
        <taxon>Pseudomonadati</taxon>
        <taxon>Thermodesulfobacteriota</taxon>
        <taxon>Desulfovibrionia</taxon>
        <taxon>Desulfovibrionales</taxon>
        <taxon>Desulfovibrionaceae</taxon>
        <taxon>Oceanidesulfovibrio</taxon>
    </lineage>
</organism>
<dbReference type="Pfam" id="PF07883">
    <property type="entry name" value="Cupin_2"/>
    <property type="match status" value="1"/>
</dbReference>
<evidence type="ECO:0000313" key="5">
    <source>
        <dbReference type="Proteomes" id="UP000503251"/>
    </source>
</evidence>
<dbReference type="SUPFAM" id="SSF51182">
    <property type="entry name" value="RmlC-like cupins"/>
    <property type="match status" value="1"/>
</dbReference>
<reference evidence="2 5" key="2">
    <citation type="submission" date="2019-04" db="EMBL/GenBank/DDBJ databases">
        <title>Isolation and culture of sulfate reducing bacteria from the cold seep of the South China Sea.</title>
        <authorList>
            <person name="Sun C."/>
            <person name="Liu R."/>
        </authorList>
    </citation>
    <scope>NUCLEOTIDE SEQUENCE [LARGE SCALE GENOMIC DNA]</scope>
    <source>
        <strain evidence="2 5">CS1</strain>
    </source>
</reference>